<reference evidence="1 2" key="1">
    <citation type="submission" date="2012-08" db="EMBL/GenBank/DDBJ databases">
        <title>Draft Genome Sequences of Lactobacillus equicursoris CIP 110162T, isolated from thoroughbred racehorse feces and Lactobacillus sp. CRBIP 24.137 isolated from urine of human.</title>
        <authorList>
            <person name="Cousin S."/>
            <person name="Loux V."/>
            <person name="Ma L."/>
            <person name="Creno S."/>
            <person name="Clermont D."/>
            <person name="Bizet C."/>
            <person name="Bouchier C."/>
        </authorList>
    </citation>
    <scope>NUCLEOTIDE SEQUENCE [LARGE SCALE GENOMIC DNA]</scope>
    <source>
        <strain evidence="1 2">66c</strain>
    </source>
</reference>
<organism evidence="1 2">
    <name type="scientific">Lactobacillus equicursoris 66c</name>
    <dbReference type="NCBI Taxonomy" id="872326"/>
    <lineage>
        <taxon>Bacteria</taxon>
        <taxon>Bacillati</taxon>
        <taxon>Bacillota</taxon>
        <taxon>Bacilli</taxon>
        <taxon>Lactobacillales</taxon>
        <taxon>Lactobacillaceae</taxon>
        <taxon>Lactobacillus</taxon>
    </lineage>
</organism>
<dbReference type="EMBL" id="CALZ01000015">
    <property type="protein sequence ID" value="CCK82829.1"/>
    <property type="molecule type" value="Genomic_DNA"/>
</dbReference>
<evidence type="ECO:0000313" key="2">
    <source>
        <dbReference type="Proteomes" id="UP000009325"/>
    </source>
</evidence>
<name>K0NMH6_9LACO</name>
<comment type="caution">
    <text evidence="1">The sequence shown here is derived from an EMBL/GenBank/DDBJ whole genome shotgun (WGS) entry which is preliminary data.</text>
</comment>
<sequence>MWWTGSSALFELLSAKTLIQIKLRWQDWLIAVLIWLLEMEFVVKGSLIGQKAFGILLAILLYCDNAISA</sequence>
<dbReference type="AlphaFoldDB" id="K0NMH6"/>
<gene>
    <name evidence="1" type="ORF">BN146_00825</name>
</gene>
<proteinExistence type="predicted"/>
<accession>K0NMH6</accession>
<protein>
    <submittedName>
        <fullName evidence="1">Uncharacterized protein</fullName>
    </submittedName>
</protein>
<evidence type="ECO:0000313" key="1">
    <source>
        <dbReference type="EMBL" id="CCK82829.1"/>
    </source>
</evidence>
<dbReference type="Proteomes" id="UP000009325">
    <property type="component" value="Unassembled WGS sequence"/>
</dbReference>
<dbReference type="RefSeq" id="WP_009557394.1">
    <property type="nucleotide sequence ID" value="NZ_CALZ01000015.1"/>
</dbReference>